<gene>
    <name evidence="1" type="ORF">SLEP1_g60535</name>
</gene>
<keyword evidence="2" id="KW-1185">Reference proteome</keyword>
<protein>
    <submittedName>
        <fullName evidence="1">Uncharacterized protein</fullName>
    </submittedName>
</protein>
<accession>A0AAV5MW25</accession>
<proteinExistence type="predicted"/>
<organism evidence="1 2">
    <name type="scientific">Rubroshorea leprosula</name>
    <dbReference type="NCBI Taxonomy" id="152421"/>
    <lineage>
        <taxon>Eukaryota</taxon>
        <taxon>Viridiplantae</taxon>
        <taxon>Streptophyta</taxon>
        <taxon>Embryophyta</taxon>
        <taxon>Tracheophyta</taxon>
        <taxon>Spermatophyta</taxon>
        <taxon>Magnoliopsida</taxon>
        <taxon>eudicotyledons</taxon>
        <taxon>Gunneridae</taxon>
        <taxon>Pentapetalae</taxon>
        <taxon>rosids</taxon>
        <taxon>malvids</taxon>
        <taxon>Malvales</taxon>
        <taxon>Dipterocarpaceae</taxon>
        <taxon>Rubroshorea</taxon>
    </lineage>
</organism>
<evidence type="ECO:0000313" key="2">
    <source>
        <dbReference type="Proteomes" id="UP001054252"/>
    </source>
</evidence>
<dbReference type="Proteomes" id="UP001054252">
    <property type="component" value="Unassembled WGS sequence"/>
</dbReference>
<feature type="non-terminal residue" evidence="1">
    <location>
        <position position="1"/>
    </location>
</feature>
<reference evidence="1 2" key="1">
    <citation type="journal article" date="2021" name="Commun. Biol.">
        <title>The genome of Shorea leprosula (Dipterocarpaceae) highlights the ecological relevance of drought in aseasonal tropical rainforests.</title>
        <authorList>
            <person name="Ng K.K.S."/>
            <person name="Kobayashi M.J."/>
            <person name="Fawcett J.A."/>
            <person name="Hatakeyama M."/>
            <person name="Paape T."/>
            <person name="Ng C.H."/>
            <person name="Ang C.C."/>
            <person name="Tnah L.H."/>
            <person name="Lee C.T."/>
            <person name="Nishiyama T."/>
            <person name="Sese J."/>
            <person name="O'Brien M.J."/>
            <person name="Copetti D."/>
            <person name="Mohd Noor M.I."/>
            <person name="Ong R.C."/>
            <person name="Putra M."/>
            <person name="Sireger I.Z."/>
            <person name="Indrioko S."/>
            <person name="Kosugi Y."/>
            <person name="Izuno A."/>
            <person name="Isagi Y."/>
            <person name="Lee S.L."/>
            <person name="Shimizu K.K."/>
        </authorList>
    </citation>
    <scope>NUCLEOTIDE SEQUENCE [LARGE SCALE GENOMIC DNA]</scope>
    <source>
        <strain evidence="1">214</strain>
    </source>
</reference>
<sequence>TGNSVINGD</sequence>
<evidence type="ECO:0000313" key="1">
    <source>
        <dbReference type="EMBL" id="GKV54025.1"/>
    </source>
</evidence>
<name>A0AAV5MW25_9ROSI</name>
<dbReference type="EMBL" id="BPVZ01002793">
    <property type="protein sequence ID" value="GKV54025.1"/>
    <property type="molecule type" value="Genomic_DNA"/>
</dbReference>
<comment type="caution">
    <text evidence="1">The sequence shown here is derived from an EMBL/GenBank/DDBJ whole genome shotgun (WGS) entry which is preliminary data.</text>
</comment>